<accession>A0A4R3VQ93</accession>
<keyword evidence="2" id="KW-1185">Reference proteome</keyword>
<dbReference type="AlphaFoldDB" id="A0A4R3VQ93"/>
<gene>
    <name evidence="1" type="ORF">EDC54_103102</name>
</gene>
<dbReference type="EMBL" id="SMBY01000003">
    <property type="protein sequence ID" value="TCV06855.1"/>
    <property type="molecule type" value="Genomic_DNA"/>
</dbReference>
<evidence type="ECO:0000313" key="2">
    <source>
        <dbReference type="Proteomes" id="UP000295433"/>
    </source>
</evidence>
<evidence type="ECO:0000313" key="1">
    <source>
        <dbReference type="EMBL" id="TCV06855.1"/>
    </source>
</evidence>
<comment type="caution">
    <text evidence="1">The sequence shown here is derived from an EMBL/GenBank/DDBJ whole genome shotgun (WGS) entry which is preliminary data.</text>
</comment>
<name>A0A4R3VQ93_9GAMM</name>
<protein>
    <submittedName>
        <fullName evidence="1">Uncharacterized protein</fullName>
    </submittedName>
</protein>
<proteinExistence type="predicted"/>
<organism evidence="1 2">
    <name type="scientific">Samsonia erythrinae</name>
    <dbReference type="NCBI Taxonomy" id="160434"/>
    <lineage>
        <taxon>Bacteria</taxon>
        <taxon>Pseudomonadati</taxon>
        <taxon>Pseudomonadota</taxon>
        <taxon>Gammaproteobacteria</taxon>
        <taxon>Enterobacterales</taxon>
        <taxon>Pectobacteriaceae</taxon>
        <taxon>Samsonia</taxon>
    </lineage>
</organism>
<dbReference type="Proteomes" id="UP000295433">
    <property type="component" value="Unassembled WGS sequence"/>
</dbReference>
<reference evidence="1 2" key="1">
    <citation type="submission" date="2019-03" db="EMBL/GenBank/DDBJ databases">
        <title>Genomic Encyclopedia of Type Strains, Phase IV (KMG-IV): sequencing the most valuable type-strain genomes for metagenomic binning, comparative biology and taxonomic classification.</title>
        <authorList>
            <person name="Goeker M."/>
        </authorList>
    </citation>
    <scope>NUCLEOTIDE SEQUENCE [LARGE SCALE GENOMIC DNA]</scope>
    <source>
        <strain evidence="1 2">DSM 16730</strain>
    </source>
</reference>
<sequence length="88" mass="10349">MLMGTLKETLIFAQGDNTHLHRYEIYKSQHNAGYFAVIYTQKTFFSGDEAIMAWTISEPYHGLTSRYIPNARIECENHWREAYRAMLV</sequence>